<feature type="domain" description="Glycosyl transferase family 1" evidence="2">
    <location>
        <begin position="219"/>
        <end position="385"/>
    </location>
</feature>
<proteinExistence type="predicted"/>
<keyword evidence="1" id="KW-0808">Transferase</keyword>
<dbReference type="CDD" id="cd03809">
    <property type="entry name" value="GT4_MtfB-like"/>
    <property type="match status" value="1"/>
</dbReference>
<dbReference type="SUPFAM" id="SSF53756">
    <property type="entry name" value="UDP-Glycosyltransferase/glycogen phosphorylase"/>
    <property type="match status" value="1"/>
</dbReference>
<dbReference type="Pfam" id="PF00534">
    <property type="entry name" value="Glycos_transf_1"/>
    <property type="match status" value="1"/>
</dbReference>
<dbReference type="Gene3D" id="3.40.50.2000">
    <property type="entry name" value="Glycogen Phosphorylase B"/>
    <property type="match status" value="1"/>
</dbReference>
<accession>A0A317JP86</accession>
<evidence type="ECO:0000313" key="3">
    <source>
        <dbReference type="EMBL" id="PWU23617.1"/>
    </source>
</evidence>
<dbReference type="AlphaFoldDB" id="A0A317JP86"/>
<dbReference type="EMBL" id="PSRQ01000028">
    <property type="protein sequence ID" value="PWU23617.1"/>
    <property type="molecule type" value="Genomic_DNA"/>
</dbReference>
<dbReference type="PANTHER" id="PTHR46401">
    <property type="entry name" value="GLYCOSYLTRANSFERASE WBBK-RELATED"/>
    <property type="match status" value="1"/>
</dbReference>
<evidence type="ECO:0000259" key="2">
    <source>
        <dbReference type="Pfam" id="PF00534"/>
    </source>
</evidence>
<name>A0A317JP86_9BACT</name>
<comment type="caution">
    <text evidence="3">The sequence shown here is derived from an EMBL/GenBank/DDBJ whole genome shotgun (WGS) entry which is preliminary data.</text>
</comment>
<evidence type="ECO:0000313" key="4">
    <source>
        <dbReference type="Proteomes" id="UP000246104"/>
    </source>
</evidence>
<reference evidence="3 4" key="1">
    <citation type="submission" date="2018-02" db="EMBL/GenBank/DDBJ databases">
        <title>Genomic Reconstructions from Amazon Rainforest and Pasture Soil Reveal Novel Insights into the Physiology of Candidate Phyla in Tropical Sites.</title>
        <authorList>
            <person name="Kroeger M.E."/>
            <person name="Delmont T."/>
            <person name="Eren A.M."/>
            <person name="Guo J."/>
            <person name="Meyer K.M."/>
            <person name="Khan K."/>
            <person name="Rodrigues J.L.M."/>
            <person name="Bohannan B.J.M."/>
            <person name="Tringe S."/>
            <person name="Borges C.D."/>
            <person name="Tiedje J."/>
            <person name="Tsai S.M."/>
            <person name="Nusslein K."/>
        </authorList>
    </citation>
    <scope>NUCLEOTIDE SEQUENCE [LARGE SCALE GENOMIC DNA]</scope>
    <source>
        <strain evidence="3">Amazon FNV 2010 28 9</strain>
    </source>
</reference>
<dbReference type="InterPro" id="IPR001296">
    <property type="entry name" value="Glyco_trans_1"/>
</dbReference>
<dbReference type="PANTHER" id="PTHR46401:SF2">
    <property type="entry name" value="GLYCOSYLTRANSFERASE WBBK-RELATED"/>
    <property type="match status" value="1"/>
</dbReference>
<sequence length="413" mass="47025">MESSVFRVGVNAGEANVSNRVGSNTYAYKLLVELEKQTRTQHETVGPVDHETEVKIEWTIYLSAPPVGDMPKERAGWRYRVVTPAFLWTQWRLPLDLFFARQPLDVFLNLGHYAPRFCPYPSAVCVLDLGYLKFPQFFRKKDLYQLKHWTAYSVKQAKHIFTISQNSKKDIVDIYHINPADVSIVFPGIGKGPDAVPQKDVLIAEHETLKRYDLIPHQYIVSVGTIQPRKNMINAIKAFEAFKGEREKSSQRRPAEEAGEKENLKLVFVGKPGWLTKEFDDAVAASPVKNDIIVTGFVDEDTKYALLKHAVCSVLIGYYEGFGIPAIESLLYSVTPVVADTASLPEVVGEFGILVDPYNPEDIARGFEEAIEHQPDTQTRMQMREWAHQFSWETSAREMLHVLVDTFYTKDHE</sequence>
<protein>
    <recommendedName>
        <fullName evidence="2">Glycosyl transferase family 1 domain-containing protein</fullName>
    </recommendedName>
</protein>
<gene>
    <name evidence="3" type="ORF">C5B42_02365</name>
</gene>
<organism evidence="3 4">
    <name type="scientific">Candidatus Cerribacteria bacterium 'Amazon FNV 2010 28 9'</name>
    <dbReference type="NCBI Taxonomy" id="2081795"/>
    <lineage>
        <taxon>Bacteria</taxon>
        <taxon>Candidatus Cerribacteria</taxon>
    </lineage>
</organism>
<evidence type="ECO:0000256" key="1">
    <source>
        <dbReference type="ARBA" id="ARBA00022679"/>
    </source>
</evidence>
<dbReference type="GO" id="GO:0016757">
    <property type="term" value="F:glycosyltransferase activity"/>
    <property type="evidence" value="ECO:0007669"/>
    <property type="project" value="InterPro"/>
</dbReference>
<dbReference type="Proteomes" id="UP000246104">
    <property type="component" value="Unassembled WGS sequence"/>
</dbReference>